<dbReference type="NCBIfam" id="TIGR00975">
    <property type="entry name" value="3a0107s03"/>
    <property type="match status" value="1"/>
</dbReference>
<evidence type="ECO:0000256" key="4">
    <source>
        <dbReference type="ARBA" id="ARBA00022741"/>
    </source>
</evidence>
<dbReference type="InterPro" id="IPR011009">
    <property type="entry name" value="Kinase-like_dom_sf"/>
</dbReference>
<evidence type="ECO:0000313" key="11">
    <source>
        <dbReference type="Proteomes" id="UP000198802"/>
    </source>
</evidence>
<dbReference type="Proteomes" id="UP000198802">
    <property type="component" value="Unassembled WGS sequence"/>
</dbReference>
<evidence type="ECO:0000256" key="3">
    <source>
        <dbReference type="ARBA" id="ARBA00022592"/>
    </source>
</evidence>
<dbReference type="RefSeq" id="WP_242666275.1">
    <property type="nucleotide sequence ID" value="NZ_FAOZ01000009.1"/>
</dbReference>
<dbReference type="CDD" id="cd13565">
    <property type="entry name" value="PBP2_PstS"/>
    <property type="match status" value="1"/>
</dbReference>
<dbReference type="PROSITE" id="PS50011">
    <property type="entry name" value="PROTEIN_KINASE_DOM"/>
    <property type="match status" value="1"/>
</dbReference>
<dbReference type="EMBL" id="FAOZ01000009">
    <property type="protein sequence ID" value="CUU56858.1"/>
    <property type="molecule type" value="Genomic_DNA"/>
</dbReference>
<evidence type="ECO:0000259" key="9">
    <source>
        <dbReference type="PROSITE" id="PS50011"/>
    </source>
</evidence>
<dbReference type="SUPFAM" id="SSF56112">
    <property type="entry name" value="Protein kinase-like (PK-like)"/>
    <property type="match status" value="1"/>
</dbReference>
<dbReference type="Pfam" id="PF00069">
    <property type="entry name" value="Pkinase"/>
    <property type="match status" value="1"/>
</dbReference>
<organism evidence="10 11">
    <name type="scientific">Parafrankia irregularis</name>
    <dbReference type="NCBI Taxonomy" id="795642"/>
    <lineage>
        <taxon>Bacteria</taxon>
        <taxon>Bacillati</taxon>
        <taxon>Actinomycetota</taxon>
        <taxon>Actinomycetes</taxon>
        <taxon>Frankiales</taxon>
        <taxon>Frankiaceae</taxon>
        <taxon>Parafrankia</taxon>
    </lineage>
</organism>
<dbReference type="PROSITE" id="PS00107">
    <property type="entry name" value="PROTEIN_KINASE_ATP"/>
    <property type="match status" value="1"/>
</dbReference>
<feature type="compositionally biased region" description="Pro residues" evidence="7">
    <location>
        <begin position="317"/>
        <end position="328"/>
    </location>
</feature>
<feature type="compositionally biased region" description="Low complexity" evidence="7">
    <location>
        <begin position="396"/>
        <end position="418"/>
    </location>
</feature>
<dbReference type="GO" id="GO:0043190">
    <property type="term" value="C:ATP-binding cassette (ABC) transporter complex"/>
    <property type="evidence" value="ECO:0007669"/>
    <property type="project" value="InterPro"/>
</dbReference>
<dbReference type="InterPro" id="IPR005673">
    <property type="entry name" value="ABC_phos-bd_PstS"/>
</dbReference>
<dbReference type="GO" id="GO:0042301">
    <property type="term" value="F:phosphate ion binding"/>
    <property type="evidence" value="ECO:0007669"/>
    <property type="project" value="InterPro"/>
</dbReference>
<comment type="similarity">
    <text evidence="1">Belongs to the PstS family.</text>
</comment>
<evidence type="ECO:0000313" key="10">
    <source>
        <dbReference type="EMBL" id="CUU56858.1"/>
    </source>
</evidence>
<keyword evidence="8" id="KW-0812">Transmembrane</keyword>
<reference evidence="11" key="1">
    <citation type="submission" date="2015-11" db="EMBL/GenBank/DDBJ databases">
        <authorList>
            <person name="Varghese N."/>
        </authorList>
    </citation>
    <scope>NUCLEOTIDE SEQUENCE [LARGE SCALE GENOMIC DNA]</scope>
    <source>
        <strain evidence="11">DSM 45899</strain>
    </source>
</reference>
<dbReference type="InterPro" id="IPR024370">
    <property type="entry name" value="PBP_domain"/>
</dbReference>
<dbReference type="InterPro" id="IPR008271">
    <property type="entry name" value="Ser/Thr_kinase_AS"/>
</dbReference>
<gene>
    <name evidence="10" type="ORF">Ga0074812_10978</name>
</gene>
<feature type="domain" description="Protein kinase" evidence="9">
    <location>
        <begin position="28"/>
        <end position="287"/>
    </location>
</feature>
<dbReference type="Pfam" id="PF12849">
    <property type="entry name" value="PBP_like_2"/>
    <property type="match status" value="1"/>
</dbReference>
<name>A0A0S4QQS1_9ACTN</name>
<dbReference type="GO" id="GO:0005524">
    <property type="term" value="F:ATP binding"/>
    <property type="evidence" value="ECO:0007669"/>
    <property type="project" value="UniProtKB-UniRule"/>
</dbReference>
<feature type="compositionally biased region" description="Basic and acidic residues" evidence="7">
    <location>
        <begin position="336"/>
        <end position="346"/>
    </location>
</feature>
<dbReference type="PANTHER" id="PTHR42996">
    <property type="entry name" value="PHOSPHATE-BINDING PROTEIN PSTS"/>
    <property type="match status" value="1"/>
</dbReference>
<evidence type="ECO:0000256" key="2">
    <source>
        <dbReference type="ARBA" id="ARBA00022448"/>
    </source>
</evidence>
<accession>A0A0S4QQS1</accession>
<dbReference type="Gene3D" id="3.30.200.20">
    <property type="entry name" value="Phosphorylase Kinase, domain 1"/>
    <property type="match status" value="1"/>
</dbReference>
<dbReference type="CDD" id="cd14014">
    <property type="entry name" value="STKc_PknB_like"/>
    <property type="match status" value="1"/>
</dbReference>
<dbReference type="InterPro" id="IPR000719">
    <property type="entry name" value="Prot_kinase_dom"/>
</dbReference>
<feature type="binding site" evidence="6">
    <location>
        <position position="57"/>
    </location>
    <ligand>
        <name>ATP</name>
        <dbReference type="ChEBI" id="CHEBI:30616"/>
    </ligand>
</feature>
<keyword evidence="8" id="KW-0472">Membrane</keyword>
<evidence type="ECO:0000256" key="8">
    <source>
        <dbReference type="SAM" id="Phobius"/>
    </source>
</evidence>
<evidence type="ECO:0000256" key="6">
    <source>
        <dbReference type="PROSITE-ProRule" id="PRU10141"/>
    </source>
</evidence>
<evidence type="ECO:0000256" key="1">
    <source>
        <dbReference type="ARBA" id="ARBA00008725"/>
    </source>
</evidence>
<evidence type="ECO:0000256" key="5">
    <source>
        <dbReference type="ARBA" id="ARBA00022840"/>
    </source>
</evidence>
<dbReference type="PANTHER" id="PTHR42996:SF1">
    <property type="entry name" value="PHOSPHATE-BINDING PROTEIN PSTS"/>
    <property type="match status" value="1"/>
</dbReference>
<dbReference type="GO" id="GO:0035435">
    <property type="term" value="P:phosphate ion transmembrane transport"/>
    <property type="evidence" value="ECO:0007669"/>
    <property type="project" value="InterPro"/>
</dbReference>
<dbReference type="AlphaFoldDB" id="A0A0S4QQS1"/>
<dbReference type="PROSITE" id="PS00108">
    <property type="entry name" value="PROTEIN_KINASE_ST"/>
    <property type="match status" value="1"/>
</dbReference>
<keyword evidence="5 6" id="KW-0067">ATP-binding</keyword>
<evidence type="ECO:0000256" key="7">
    <source>
        <dbReference type="SAM" id="MobiDB-lite"/>
    </source>
</evidence>
<keyword evidence="11" id="KW-1185">Reference proteome</keyword>
<keyword evidence="8" id="KW-1133">Transmembrane helix</keyword>
<dbReference type="InterPro" id="IPR017441">
    <property type="entry name" value="Protein_kinase_ATP_BS"/>
</dbReference>
<dbReference type="SUPFAM" id="SSF53850">
    <property type="entry name" value="Periplasmic binding protein-like II"/>
    <property type="match status" value="1"/>
</dbReference>
<feature type="region of interest" description="Disordered" evidence="7">
    <location>
        <begin position="1"/>
        <end position="22"/>
    </location>
</feature>
<proteinExistence type="inferred from homology"/>
<dbReference type="Gene3D" id="1.10.510.10">
    <property type="entry name" value="Transferase(Phosphotransferase) domain 1"/>
    <property type="match status" value="1"/>
</dbReference>
<keyword evidence="2" id="KW-0813">Transport</keyword>
<feature type="region of interest" description="Disordered" evidence="7">
    <location>
        <begin position="316"/>
        <end position="354"/>
    </location>
</feature>
<keyword evidence="4 6" id="KW-0547">Nucleotide-binding</keyword>
<keyword evidence="3" id="KW-0592">Phosphate transport</keyword>
<dbReference type="GO" id="GO:0004672">
    <property type="term" value="F:protein kinase activity"/>
    <property type="evidence" value="ECO:0007669"/>
    <property type="project" value="InterPro"/>
</dbReference>
<feature type="transmembrane region" description="Helical" evidence="8">
    <location>
        <begin position="364"/>
        <end position="384"/>
    </location>
</feature>
<dbReference type="Gene3D" id="3.40.190.10">
    <property type="entry name" value="Periplasmic binding protein-like II"/>
    <property type="match status" value="2"/>
</dbReference>
<dbReference type="SMART" id="SM00220">
    <property type="entry name" value="S_TKc"/>
    <property type="match status" value="1"/>
</dbReference>
<sequence length="747" mass="76695">MDGSRGRAVDVPGVDPLDDDDPRTVGPYTVLGRLGGGGMGTVYLARRDGQSPPVALKVIRGDLARVPEFRERFLREAHAAQRVARFCTAEVLDVSVDGRRPYLVTEFIDGPDLSTAVRKRGPLPITELERLAVAVASALTAIHAAGVVHRDLKPGNIMLSSSGARVIDFGIARALDVTTMMTQGGIGTPAFMAPEQALGQPVTAAADVYAWGGVLLFAGTGRLPYGEAPTPVILYRAVNEEPDLTGLDAGLRPLVERAMRKDPAERPTAHDLFLELVGGRPTPAPALGSTAPGPSVTGPLVPEPAVLAAFDETLPVSAPPSLPGPPPRLVHQGDPPFRDGPPHQESDDVPVPVPVRSRRSRGRLLGALASAALVLTLVVVLAVVRMGDDDTGGARAETPGGATATSAASSSSAPEASSMSDVSCATGAIVAEGSTAQKSAMDQWITNYQNHCSGATITYQPTGSGSGRARFAAAQVDFAGSDSMLEGDQKRGADARCTDGVAAELPMAVTPIAIVYNLPGVDGLRLSPATLAGIFSGQILVWNASEISADNPGVKLPNTAIQGVHRSDSGGVTDTLTTFLDAAAGDAWTYGSGVDWEAPGGVGAKGSDGLAATVKGTPNSVGYLDLRSAESAGLQTARIENGAGKFTDVSTGGVTEGLSSARITGTGGDLSFVNDYSAMTAGAYAIYLVTYEIVCTRGLEFSQSALVRSFLTYVSSAAGQGAAAALGYAPLPEGLRSEVQAVIDGIT</sequence>
<protein>
    <submittedName>
        <fullName evidence="10">Phosphate ABC transporter, phosphate-binding protein</fullName>
    </submittedName>
</protein>
<feature type="region of interest" description="Disordered" evidence="7">
    <location>
        <begin position="390"/>
        <end position="419"/>
    </location>
</feature>
<dbReference type="InterPro" id="IPR050962">
    <property type="entry name" value="Phosphate-bind_PstS"/>
</dbReference>